<dbReference type="Proteomes" id="UP000789595">
    <property type="component" value="Unassembled WGS sequence"/>
</dbReference>
<dbReference type="InterPro" id="IPR000795">
    <property type="entry name" value="T_Tr_GTP-bd_dom"/>
</dbReference>
<comment type="similarity">
    <text evidence="2">Belongs to the TRAFAC class translation factor GTPase superfamily. Classic translation factor GTPase family. LepA subfamily.</text>
</comment>
<dbReference type="SMART" id="SM00838">
    <property type="entry name" value="EFG_C"/>
    <property type="match status" value="1"/>
</dbReference>
<dbReference type="EC" id="3.6.5.n1" evidence="7"/>
<feature type="chain" id="PRO_5035593985" description="Translation factor GUF1 homolog, mitochondrial" evidence="8">
    <location>
        <begin position="26"/>
        <end position="680"/>
    </location>
</feature>
<dbReference type="InterPro" id="IPR005225">
    <property type="entry name" value="Small_GTP-bd"/>
</dbReference>
<feature type="binding site" evidence="7">
    <location>
        <begin position="117"/>
        <end position="121"/>
    </location>
    <ligand>
        <name>GTP</name>
        <dbReference type="ChEBI" id="CHEBI:37565"/>
    </ligand>
</feature>
<dbReference type="GO" id="GO:0005759">
    <property type="term" value="C:mitochondrial matrix"/>
    <property type="evidence" value="ECO:0007669"/>
    <property type="project" value="UniProtKB-UniRule"/>
</dbReference>
<dbReference type="InterPro" id="IPR038363">
    <property type="entry name" value="LepA_C_sf"/>
</dbReference>
<dbReference type="PRINTS" id="PR00315">
    <property type="entry name" value="ELONGATNFCT"/>
</dbReference>
<comment type="similarity">
    <text evidence="7">Belongs to the GTP-binding elongation factor family. LepA subfamily.</text>
</comment>
<dbReference type="GO" id="GO:0043022">
    <property type="term" value="F:ribosome binding"/>
    <property type="evidence" value="ECO:0007669"/>
    <property type="project" value="UniProtKB-UniRule"/>
</dbReference>
<dbReference type="EMBL" id="CAKKNE010000002">
    <property type="protein sequence ID" value="CAH0370068.1"/>
    <property type="molecule type" value="Genomic_DNA"/>
</dbReference>
<evidence type="ECO:0000313" key="11">
    <source>
        <dbReference type="EMBL" id="CAH0370068.1"/>
    </source>
</evidence>
<dbReference type="Pfam" id="PF06421">
    <property type="entry name" value="LepA_C"/>
    <property type="match status" value="1"/>
</dbReference>
<dbReference type="FunFam" id="3.40.50.300:FF:000078">
    <property type="entry name" value="Elongation factor 4"/>
    <property type="match status" value="1"/>
</dbReference>
<feature type="domain" description="Tr-type G" evidence="9">
    <location>
        <begin position="43"/>
        <end position="224"/>
    </location>
</feature>
<dbReference type="InterPro" id="IPR013842">
    <property type="entry name" value="LepA_CTD"/>
</dbReference>
<evidence type="ECO:0000256" key="2">
    <source>
        <dbReference type="ARBA" id="ARBA00005454"/>
    </source>
</evidence>
<dbReference type="FunFam" id="3.30.70.240:FF:000007">
    <property type="entry name" value="Translation factor GUF1, mitochondrial"/>
    <property type="match status" value="1"/>
</dbReference>
<feature type="binding site" evidence="7">
    <location>
        <begin position="52"/>
        <end position="59"/>
    </location>
    <ligand>
        <name>GTP</name>
        <dbReference type="ChEBI" id="CHEBI:37565"/>
    </ligand>
</feature>
<feature type="signal peptide" evidence="8">
    <location>
        <begin position="1"/>
        <end position="25"/>
    </location>
</feature>
<dbReference type="InterPro" id="IPR031157">
    <property type="entry name" value="G_TR_CS"/>
</dbReference>
<comment type="function">
    <text evidence="7">Promotes mitochondrial protein synthesis. May act as a fidelity factor of the translation reaction, by catalyzing a one-codon backward translocation of tRNAs on improperly translocated ribosomes. Binds to mitochondrial ribosomes in a GTP-dependent manner.</text>
</comment>
<comment type="catalytic activity">
    <reaction evidence="7">
        <text>GTP + H2O = GDP + phosphate + H(+)</text>
        <dbReference type="Rhea" id="RHEA:19669"/>
        <dbReference type="ChEBI" id="CHEBI:15377"/>
        <dbReference type="ChEBI" id="CHEBI:15378"/>
        <dbReference type="ChEBI" id="CHEBI:37565"/>
        <dbReference type="ChEBI" id="CHEBI:43474"/>
        <dbReference type="ChEBI" id="CHEBI:58189"/>
        <dbReference type="EC" id="3.6.5.n1"/>
    </reaction>
</comment>
<dbReference type="Gene3D" id="3.40.50.300">
    <property type="entry name" value="P-loop containing nucleotide triphosphate hydrolases"/>
    <property type="match status" value="1"/>
</dbReference>
<keyword evidence="7" id="KW-0472">Membrane</keyword>
<dbReference type="GO" id="GO:0006412">
    <property type="term" value="P:translation"/>
    <property type="evidence" value="ECO:0007669"/>
    <property type="project" value="UniProtKB-KW"/>
</dbReference>
<dbReference type="Gene3D" id="3.30.70.240">
    <property type="match status" value="1"/>
</dbReference>
<dbReference type="InterPro" id="IPR035654">
    <property type="entry name" value="LepA_IV"/>
</dbReference>
<dbReference type="FunFam" id="2.40.30.10:FF:000015">
    <property type="entry name" value="Translation factor GUF1, mitochondrial"/>
    <property type="match status" value="1"/>
</dbReference>
<keyword evidence="5 7" id="KW-0648">Protein biosynthesis</keyword>
<dbReference type="HAMAP" id="MF_00071">
    <property type="entry name" value="LepA"/>
    <property type="match status" value="1"/>
</dbReference>
<reference evidence="11" key="2">
    <citation type="submission" date="2021-11" db="EMBL/GenBank/DDBJ databases">
        <authorList>
            <consortium name="Genoscope - CEA"/>
            <person name="William W."/>
        </authorList>
    </citation>
    <scope>NUCLEOTIDE SEQUENCE</scope>
</reference>
<dbReference type="OrthoDB" id="1074at2759"/>
<proteinExistence type="inferred from homology"/>
<name>A0A7S4A6T8_9STRA</name>
<dbReference type="InterPro" id="IPR000640">
    <property type="entry name" value="EFG_V-like"/>
</dbReference>
<dbReference type="GO" id="GO:0009507">
    <property type="term" value="C:chloroplast"/>
    <property type="evidence" value="ECO:0007669"/>
    <property type="project" value="UniProtKB-SubCell"/>
</dbReference>
<dbReference type="SUPFAM" id="SSF52540">
    <property type="entry name" value="P-loop containing nucleoside triphosphate hydrolases"/>
    <property type="match status" value="1"/>
</dbReference>
<evidence type="ECO:0000256" key="6">
    <source>
        <dbReference type="ARBA" id="ARBA00023134"/>
    </source>
</evidence>
<evidence type="ECO:0000256" key="7">
    <source>
        <dbReference type="HAMAP-Rule" id="MF_03137"/>
    </source>
</evidence>
<dbReference type="SUPFAM" id="SSF50447">
    <property type="entry name" value="Translation proteins"/>
    <property type="match status" value="1"/>
</dbReference>
<dbReference type="Pfam" id="PF00679">
    <property type="entry name" value="EFG_C"/>
    <property type="match status" value="1"/>
</dbReference>
<reference evidence="10" key="1">
    <citation type="submission" date="2021-01" db="EMBL/GenBank/DDBJ databases">
        <authorList>
            <person name="Corre E."/>
            <person name="Pelletier E."/>
            <person name="Niang G."/>
            <person name="Scheremetjew M."/>
            <person name="Finn R."/>
            <person name="Kale V."/>
            <person name="Holt S."/>
            <person name="Cochrane G."/>
            <person name="Meng A."/>
            <person name="Brown T."/>
            <person name="Cohen L."/>
        </authorList>
    </citation>
    <scope>NUCLEOTIDE SEQUENCE</scope>
    <source>
        <strain evidence="10">CCMP1756</strain>
    </source>
</reference>
<keyword evidence="8" id="KW-0732">Signal</keyword>
<sequence>MKRRRRVATALLLATATALAPPAARRPLTRLGAVDLEAETPASNIRNFAIIAHIDHGKSTLADRMLETTATVAARDMQAQLLDSMDLERERGITIKLNAARMAYEKDGEPYVLNLIDTPGHVDFSYEVSRSLAACEGALLVVDAAQGVQAQTLANVYLALENDLEIIPVLNKIDLPAAEPERVAEEIESTIGLDCTDAILASAKSGLGIGDVLDAIVERVPPPSDDQEKPTRCLIFDSKFDAYQGVVTYFRVVDGTGIAKGDKVKFLATGKTHDITEVGVMVPERIPVSDRALKPGEVGYFVASIKSVDDARVGDTVTVVKSQSHAVSTDEAEPLPGYAEATPMVFAGVFPTDADQYNALRDALGKLKLNDAALRYEAENSPAMGFGFRCGFLGLLHMEIVQERLEREYDVDLIITAPSVVYKVVPRQKNSEAVVEKVMKGEALKEGLIQEASEEDTPTVLVVDNPSRMPDKDRQQHTLEPYVRLEVIAPTEYTGPLMDLANERRGELVDMKYLTPTRTTVIYQMPLAEVITDFFDQVKSRTRGYASMEYALSGYRESPLVRLDVMINKELAAPLSTVVHEQDAQAAGKVLVRKLKEFIPRQMFKVPIQACVGANIVASVQLSAMRKDVLAKCYGGDISRKKKLLQKQAKGKKRMKAMGKVTVPQEAFMAVLNLRDSGGD</sequence>
<evidence type="ECO:0000256" key="1">
    <source>
        <dbReference type="ARBA" id="ARBA00004229"/>
    </source>
</evidence>
<dbReference type="Gene3D" id="3.30.70.2570">
    <property type="entry name" value="Elongation factor 4, C-terminal domain"/>
    <property type="match status" value="1"/>
</dbReference>
<organism evidence="10">
    <name type="scientific">Pelagomonas calceolata</name>
    <dbReference type="NCBI Taxonomy" id="35677"/>
    <lineage>
        <taxon>Eukaryota</taxon>
        <taxon>Sar</taxon>
        <taxon>Stramenopiles</taxon>
        <taxon>Ochrophyta</taxon>
        <taxon>Pelagophyceae</taxon>
        <taxon>Pelagomonadales</taxon>
        <taxon>Pelagomonadaceae</taxon>
        <taxon>Pelagomonas</taxon>
    </lineage>
</organism>
<evidence type="ECO:0000256" key="8">
    <source>
        <dbReference type="SAM" id="SignalP"/>
    </source>
</evidence>
<dbReference type="GO" id="GO:0005743">
    <property type="term" value="C:mitochondrial inner membrane"/>
    <property type="evidence" value="ECO:0007669"/>
    <property type="project" value="UniProtKB-SubCell"/>
</dbReference>
<dbReference type="GO" id="GO:0005525">
    <property type="term" value="F:GTP binding"/>
    <property type="evidence" value="ECO:0007669"/>
    <property type="project" value="UniProtKB-UniRule"/>
</dbReference>
<dbReference type="PROSITE" id="PS00301">
    <property type="entry name" value="G_TR_1"/>
    <property type="match status" value="1"/>
</dbReference>
<evidence type="ECO:0000313" key="10">
    <source>
        <dbReference type="EMBL" id="CAE0705663.1"/>
    </source>
</evidence>
<dbReference type="PANTHER" id="PTHR43512:SF4">
    <property type="entry name" value="TRANSLATION FACTOR GUF1 HOMOLOG, CHLOROPLASTIC"/>
    <property type="match status" value="1"/>
</dbReference>
<keyword evidence="12" id="KW-1185">Reference proteome</keyword>
<dbReference type="FunFam" id="3.30.70.2570:FF:000001">
    <property type="entry name" value="Translation factor GUF1, mitochondrial"/>
    <property type="match status" value="1"/>
</dbReference>
<comment type="subcellular location">
    <subcellularLocation>
        <location evidence="7">Mitochondrion inner membrane</location>
        <topology evidence="7">Peripheral membrane protein</topology>
        <orientation evidence="7">Matrix side</orientation>
    </subcellularLocation>
    <subcellularLocation>
        <location evidence="1">Plastid</location>
        <location evidence="1">Chloroplast</location>
    </subcellularLocation>
</comment>
<dbReference type="SUPFAM" id="SSF54980">
    <property type="entry name" value="EF-G C-terminal domain-like"/>
    <property type="match status" value="2"/>
</dbReference>
<accession>A0A7S4A6T8</accession>
<dbReference type="PANTHER" id="PTHR43512">
    <property type="entry name" value="TRANSLATION FACTOR GUF1-RELATED"/>
    <property type="match status" value="1"/>
</dbReference>
<keyword evidence="7" id="KW-0999">Mitochondrion inner membrane</keyword>
<dbReference type="InterPro" id="IPR009000">
    <property type="entry name" value="Transl_B-barrel_sf"/>
</dbReference>
<keyword evidence="4 7" id="KW-0378">Hydrolase</keyword>
<evidence type="ECO:0000256" key="3">
    <source>
        <dbReference type="ARBA" id="ARBA00022741"/>
    </source>
</evidence>
<evidence type="ECO:0000256" key="4">
    <source>
        <dbReference type="ARBA" id="ARBA00022801"/>
    </source>
</evidence>
<dbReference type="Gene3D" id="2.40.30.10">
    <property type="entry name" value="Translation factors"/>
    <property type="match status" value="1"/>
</dbReference>
<dbReference type="CDD" id="cd16260">
    <property type="entry name" value="EF4_III"/>
    <property type="match status" value="1"/>
</dbReference>
<dbReference type="PROSITE" id="PS51722">
    <property type="entry name" value="G_TR_2"/>
    <property type="match status" value="1"/>
</dbReference>
<dbReference type="GO" id="GO:0045727">
    <property type="term" value="P:positive regulation of translation"/>
    <property type="evidence" value="ECO:0007669"/>
    <property type="project" value="UniProtKB-UniRule"/>
</dbReference>
<keyword evidence="6 7" id="KW-0342">GTP-binding</keyword>
<dbReference type="Gene3D" id="3.30.70.870">
    <property type="entry name" value="Elongation Factor G (Translational Gtpase), domain 3"/>
    <property type="match status" value="1"/>
</dbReference>
<dbReference type="NCBIfam" id="TIGR00231">
    <property type="entry name" value="small_GTP"/>
    <property type="match status" value="1"/>
</dbReference>
<dbReference type="InterPro" id="IPR006297">
    <property type="entry name" value="EF-4"/>
</dbReference>
<protein>
    <recommendedName>
        <fullName evidence="7">Translation factor GUF1 homolog, mitochondrial</fullName>
        <ecNumber evidence="7">3.6.5.n1</ecNumber>
    </recommendedName>
    <alternativeName>
        <fullName evidence="7">Elongation factor 4 homolog</fullName>
        <shortName evidence="7">EF-4</shortName>
    </alternativeName>
    <alternativeName>
        <fullName evidence="7">GTPase GUF1 homolog</fullName>
    </alternativeName>
    <alternativeName>
        <fullName evidence="7">Ribosomal back-translocase</fullName>
    </alternativeName>
</protein>
<dbReference type="Pfam" id="PF03144">
    <property type="entry name" value="GTP_EFTU_D2"/>
    <property type="match status" value="1"/>
</dbReference>
<dbReference type="GO" id="GO:0003924">
    <property type="term" value="F:GTPase activity"/>
    <property type="evidence" value="ECO:0007669"/>
    <property type="project" value="UniProtKB-UniRule"/>
</dbReference>
<dbReference type="InterPro" id="IPR004161">
    <property type="entry name" value="EFTu-like_2"/>
</dbReference>
<dbReference type="EMBL" id="HBIW01024491">
    <property type="protein sequence ID" value="CAE0705663.1"/>
    <property type="molecule type" value="Transcribed_RNA"/>
</dbReference>
<dbReference type="AlphaFoldDB" id="A0A7S4A6T8"/>
<dbReference type="CDD" id="cd03699">
    <property type="entry name" value="EF4_II"/>
    <property type="match status" value="1"/>
</dbReference>
<keyword evidence="7" id="KW-0496">Mitochondrion</keyword>
<dbReference type="Pfam" id="PF00009">
    <property type="entry name" value="GTP_EFTU"/>
    <property type="match status" value="1"/>
</dbReference>
<dbReference type="InterPro" id="IPR027417">
    <property type="entry name" value="P-loop_NTPase"/>
</dbReference>
<feature type="binding site" evidence="7">
    <location>
        <begin position="171"/>
        <end position="174"/>
    </location>
    <ligand>
        <name>GTP</name>
        <dbReference type="ChEBI" id="CHEBI:37565"/>
    </ligand>
</feature>
<dbReference type="FunFam" id="3.30.70.870:FF:000004">
    <property type="entry name" value="Translation factor GUF1, mitochondrial"/>
    <property type="match status" value="1"/>
</dbReference>
<dbReference type="InterPro" id="IPR035647">
    <property type="entry name" value="EFG_III/V"/>
</dbReference>
<dbReference type="CDD" id="cd03709">
    <property type="entry name" value="lepA_C"/>
    <property type="match status" value="1"/>
</dbReference>
<evidence type="ECO:0000313" key="12">
    <source>
        <dbReference type="Proteomes" id="UP000789595"/>
    </source>
</evidence>
<evidence type="ECO:0000259" key="9">
    <source>
        <dbReference type="PROSITE" id="PS51722"/>
    </source>
</evidence>
<gene>
    <name evidence="10" type="ORF">PCAL00307_LOCUS21112</name>
    <name evidence="11" type="ORF">PECAL_2P32180</name>
</gene>
<keyword evidence="3 7" id="KW-0547">Nucleotide-binding</keyword>
<evidence type="ECO:0000256" key="5">
    <source>
        <dbReference type="ARBA" id="ARBA00022917"/>
    </source>
</evidence>
<dbReference type="CDD" id="cd01890">
    <property type="entry name" value="LepA"/>
    <property type="match status" value="1"/>
</dbReference>
<dbReference type="NCBIfam" id="TIGR01393">
    <property type="entry name" value="lepA"/>
    <property type="match status" value="1"/>
</dbReference>